<accession>A0A6G3GI46</accession>
<protein>
    <submittedName>
        <fullName evidence="1">PcfO</fullName>
    </submittedName>
</protein>
<dbReference type="EMBL" id="PZZH01000002">
    <property type="protein sequence ID" value="PTN72774.1"/>
    <property type="molecule type" value="Genomic_DNA"/>
</dbReference>
<name>A0A6G3GI46_ENTFL</name>
<sequence>MNKKENFINSLSINCYLNNDLKSLDLEECLDLFNTLRSQCFLIDENNLYFDCIDFETVEYYLQKLFSIESFYDFSKVYIECLLQGENILEKEFTLFHSDEKMTVGQLLQPFVIVGNGMTLGDCLPILTALEAQKTLIEITKNNRIPERK</sequence>
<dbReference type="RefSeq" id="WP_002393731.1">
    <property type="nucleotide sequence ID" value="NZ_CP124902.1"/>
</dbReference>
<dbReference type="AlphaFoldDB" id="A0A6G3GI46"/>
<dbReference type="Proteomes" id="UP000244140">
    <property type="component" value="Unassembled WGS sequence"/>
</dbReference>
<gene>
    <name evidence="1" type="ORF">DAI13_16800</name>
</gene>
<comment type="caution">
    <text evidence="1">The sequence shown here is derived from an EMBL/GenBank/DDBJ whole genome shotgun (WGS) entry which is preliminary data.</text>
</comment>
<proteinExistence type="predicted"/>
<evidence type="ECO:0000313" key="1">
    <source>
        <dbReference type="EMBL" id="PTN72774.1"/>
    </source>
</evidence>
<reference evidence="1 2" key="1">
    <citation type="submission" date="2018-04" db="EMBL/GenBank/DDBJ databases">
        <authorList>
            <person name="Van Tyne D."/>
        </authorList>
    </citation>
    <scope>NUCLEOTIDE SEQUENCE [LARGE SCALE GENOMIC DNA]</scope>
    <source>
        <strain evidence="1 2">B2535</strain>
    </source>
</reference>
<evidence type="ECO:0000313" key="2">
    <source>
        <dbReference type="Proteomes" id="UP000244140"/>
    </source>
</evidence>
<organism evidence="1 2">
    <name type="scientific">Enterococcus faecalis</name>
    <name type="common">Streptococcus faecalis</name>
    <dbReference type="NCBI Taxonomy" id="1351"/>
    <lineage>
        <taxon>Bacteria</taxon>
        <taxon>Bacillati</taxon>
        <taxon>Bacillota</taxon>
        <taxon>Bacilli</taxon>
        <taxon>Lactobacillales</taxon>
        <taxon>Enterococcaceae</taxon>
        <taxon>Enterococcus</taxon>
    </lineage>
</organism>